<protein>
    <submittedName>
        <fullName evidence="2">Uncharacterized protein</fullName>
    </submittedName>
</protein>
<gene>
    <name evidence="2" type="ORF">KI387_000699</name>
</gene>
<keyword evidence="3" id="KW-1185">Reference proteome</keyword>
<feature type="region of interest" description="Disordered" evidence="1">
    <location>
        <begin position="1"/>
        <end position="25"/>
    </location>
</feature>
<dbReference type="EMBL" id="JAHRHJ020000001">
    <property type="protein sequence ID" value="KAH9328591.1"/>
    <property type="molecule type" value="Genomic_DNA"/>
</dbReference>
<evidence type="ECO:0000313" key="2">
    <source>
        <dbReference type="EMBL" id="KAH9328591.1"/>
    </source>
</evidence>
<evidence type="ECO:0000256" key="1">
    <source>
        <dbReference type="SAM" id="MobiDB-lite"/>
    </source>
</evidence>
<comment type="caution">
    <text evidence="2">The sequence shown here is derived from an EMBL/GenBank/DDBJ whole genome shotgun (WGS) entry which is preliminary data.</text>
</comment>
<feature type="non-terminal residue" evidence="2">
    <location>
        <position position="80"/>
    </location>
</feature>
<feature type="non-terminal residue" evidence="2">
    <location>
        <position position="1"/>
    </location>
</feature>
<dbReference type="Proteomes" id="UP000824469">
    <property type="component" value="Unassembled WGS sequence"/>
</dbReference>
<reference evidence="2 3" key="1">
    <citation type="journal article" date="2021" name="Nat. Plants">
        <title>The Taxus genome provides insights into paclitaxel biosynthesis.</title>
        <authorList>
            <person name="Xiong X."/>
            <person name="Gou J."/>
            <person name="Liao Q."/>
            <person name="Li Y."/>
            <person name="Zhou Q."/>
            <person name="Bi G."/>
            <person name="Li C."/>
            <person name="Du R."/>
            <person name="Wang X."/>
            <person name="Sun T."/>
            <person name="Guo L."/>
            <person name="Liang H."/>
            <person name="Lu P."/>
            <person name="Wu Y."/>
            <person name="Zhang Z."/>
            <person name="Ro D.K."/>
            <person name="Shang Y."/>
            <person name="Huang S."/>
            <person name="Yan J."/>
        </authorList>
    </citation>
    <scope>NUCLEOTIDE SEQUENCE [LARGE SCALE GENOMIC DNA]</scope>
    <source>
        <strain evidence="2">Ta-2019</strain>
    </source>
</reference>
<organism evidence="2 3">
    <name type="scientific">Taxus chinensis</name>
    <name type="common">Chinese yew</name>
    <name type="synonym">Taxus wallichiana var. chinensis</name>
    <dbReference type="NCBI Taxonomy" id="29808"/>
    <lineage>
        <taxon>Eukaryota</taxon>
        <taxon>Viridiplantae</taxon>
        <taxon>Streptophyta</taxon>
        <taxon>Embryophyta</taxon>
        <taxon>Tracheophyta</taxon>
        <taxon>Spermatophyta</taxon>
        <taxon>Pinopsida</taxon>
        <taxon>Pinidae</taxon>
        <taxon>Conifers II</taxon>
        <taxon>Cupressales</taxon>
        <taxon>Taxaceae</taxon>
        <taxon>Taxus</taxon>
    </lineage>
</organism>
<proteinExistence type="predicted"/>
<sequence>QVAQSSKPAPYKDIPRKGYVPNKSRIADAPTRLAIEAAPTTNSKCDVVEESDDEVEVIEVDEEEPDSQISEPEVEDPEGE</sequence>
<dbReference type="AlphaFoldDB" id="A0AA38GT23"/>
<evidence type="ECO:0000313" key="3">
    <source>
        <dbReference type="Proteomes" id="UP000824469"/>
    </source>
</evidence>
<name>A0AA38GT23_TAXCH</name>
<accession>A0AA38GT23</accession>
<feature type="region of interest" description="Disordered" evidence="1">
    <location>
        <begin position="56"/>
        <end position="80"/>
    </location>
</feature>